<evidence type="ECO:0000313" key="1">
    <source>
        <dbReference type="EMBL" id="OSS50586.1"/>
    </source>
</evidence>
<sequence length="241" mass="26701">MGDMTSSPPPPTSTPRPGIMLVRPTLHSISEESRATFRRWTALHFRDLLNCPPPSPSSGLGGITRALRYTNDAGDLLYTIHADDIGVWKTRPYYEISRRLDLENTRALGPSEVKVLERGCGFEEGAMVWDVVDARFGIFEEYKGRGVERTEGEIYQRVSMEALGRNSEERVGGAPGCALLTLTYASATDGGGDGEELPVQMKVLWDVVFEILDCDASDTDNQTTLDMTTKTLVHIIEENWS</sequence>
<dbReference type="InParanoid" id="A0A1Y2M392"/>
<dbReference type="Proteomes" id="UP000193240">
    <property type="component" value="Unassembled WGS sequence"/>
</dbReference>
<proteinExistence type="predicted"/>
<gene>
    <name evidence="1" type="ORF">B5807_04119</name>
</gene>
<accession>A0A1Y2M392</accession>
<dbReference type="AlphaFoldDB" id="A0A1Y2M392"/>
<protein>
    <submittedName>
        <fullName evidence="1">Uncharacterized protein</fullName>
    </submittedName>
</protein>
<reference evidence="1 2" key="1">
    <citation type="journal article" date="2017" name="Genome Announc.">
        <title>Genome sequence of the saprophytic ascomycete Epicoccum nigrum ICMP 19927 strain isolated from New Zealand.</title>
        <authorList>
            <person name="Fokin M."/>
            <person name="Fleetwood D."/>
            <person name="Weir B.S."/>
            <person name="Villas-Boas S.G."/>
        </authorList>
    </citation>
    <scope>NUCLEOTIDE SEQUENCE [LARGE SCALE GENOMIC DNA]</scope>
    <source>
        <strain evidence="1 2">ICMP 19927</strain>
    </source>
</reference>
<organism evidence="1 2">
    <name type="scientific">Epicoccum nigrum</name>
    <name type="common">Soil fungus</name>
    <name type="synonym">Epicoccum purpurascens</name>
    <dbReference type="NCBI Taxonomy" id="105696"/>
    <lineage>
        <taxon>Eukaryota</taxon>
        <taxon>Fungi</taxon>
        <taxon>Dikarya</taxon>
        <taxon>Ascomycota</taxon>
        <taxon>Pezizomycotina</taxon>
        <taxon>Dothideomycetes</taxon>
        <taxon>Pleosporomycetidae</taxon>
        <taxon>Pleosporales</taxon>
        <taxon>Pleosporineae</taxon>
        <taxon>Didymellaceae</taxon>
        <taxon>Epicoccum</taxon>
    </lineage>
</organism>
<keyword evidence="2" id="KW-1185">Reference proteome</keyword>
<evidence type="ECO:0000313" key="2">
    <source>
        <dbReference type="Proteomes" id="UP000193240"/>
    </source>
</evidence>
<name>A0A1Y2M392_EPING</name>
<dbReference type="EMBL" id="KZ107841">
    <property type="protein sequence ID" value="OSS50586.1"/>
    <property type="molecule type" value="Genomic_DNA"/>
</dbReference>